<keyword evidence="1" id="KW-0732">Signal</keyword>
<dbReference type="InParanoid" id="D3BND2"/>
<dbReference type="PANTHER" id="PTHR33459:SF7">
    <property type="entry name" value="DD-GDCA PROTEIN"/>
    <property type="match status" value="1"/>
</dbReference>
<evidence type="ECO:0000313" key="2">
    <source>
        <dbReference type="EMBL" id="EFA76792.1"/>
    </source>
</evidence>
<dbReference type="AlphaFoldDB" id="D3BND2"/>
<feature type="chain" id="PRO_5003041408" evidence="1">
    <location>
        <begin position="20"/>
        <end position="313"/>
    </location>
</feature>
<evidence type="ECO:0000256" key="1">
    <source>
        <dbReference type="SAM" id="SignalP"/>
    </source>
</evidence>
<dbReference type="InterPro" id="IPR052326">
    <property type="entry name" value="Diff-Dev_Assoc_Protein"/>
</dbReference>
<comment type="caution">
    <text evidence="2">The sequence shown here is derived from an EMBL/GenBank/DDBJ whole genome shotgun (WGS) entry which is preliminary data.</text>
</comment>
<dbReference type="RefSeq" id="XP_020428924.1">
    <property type="nucleotide sequence ID" value="XM_020580337.1"/>
</dbReference>
<protein>
    <submittedName>
        <fullName evidence="2">Uncharacterized protein</fullName>
    </submittedName>
</protein>
<organism evidence="2 3">
    <name type="scientific">Heterostelium pallidum (strain ATCC 26659 / Pp 5 / PN500)</name>
    <name type="common">Cellular slime mold</name>
    <name type="synonym">Polysphondylium pallidum</name>
    <dbReference type="NCBI Taxonomy" id="670386"/>
    <lineage>
        <taxon>Eukaryota</taxon>
        <taxon>Amoebozoa</taxon>
        <taxon>Evosea</taxon>
        <taxon>Eumycetozoa</taxon>
        <taxon>Dictyostelia</taxon>
        <taxon>Acytosteliales</taxon>
        <taxon>Acytosteliaceae</taxon>
        <taxon>Heterostelium</taxon>
    </lineage>
</organism>
<accession>D3BND2</accession>
<evidence type="ECO:0000313" key="3">
    <source>
        <dbReference type="Proteomes" id="UP000001396"/>
    </source>
</evidence>
<dbReference type="PANTHER" id="PTHR33459">
    <property type="entry name" value="DD-GDCA PROTEIN"/>
    <property type="match status" value="1"/>
</dbReference>
<feature type="signal peptide" evidence="1">
    <location>
        <begin position="1"/>
        <end position="19"/>
    </location>
</feature>
<keyword evidence="3" id="KW-1185">Reference proteome</keyword>
<gene>
    <name evidence="2" type="ORF">PPL_09543</name>
</gene>
<dbReference type="EMBL" id="ADBJ01000044">
    <property type="protein sequence ID" value="EFA76792.1"/>
    <property type="molecule type" value="Genomic_DNA"/>
</dbReference>
<sequence length="313" mass="33550">MKLFVSLVVLLVAISTANASCAMGQKCVKLGEQCPPSSVDPWTSCEAGSWCWFGDNPKPNAWGNCTAYAKLGEFCDGDYWSCADGLTCYGSTRQPKTCQYTNYANVGEDCDSAVDCTNGNQCIYGKCQVKASTQTVGQCAGRWTDCPFGFSCNMTSNIKGSGAACATQIPSFGLDGAFPSLECDVSQSLLCLRDNNAKLTCQTPPALTTVDSNTGTCTVSTRLGADCSKAINDLVKCTIDNKCQIYASGTTSYKSCIYQNCRDIMCQNKCDPILTNDKSCTAYQYTGCYANNDSSFVRPTIFLVVIALVALLF</sequence>
<proteinExistence type="predicted"/>
<reference evidence="2 3" key="1">
    <citation type="journal article" date="2011" name="Genome Res.">
        <title>Phylogeny-wide analysis of social amoeba genomes highlights ancient origins for complex intercellular communication.</title>
        <authorList>
            <person name="Heidel A.J."/>
            <person name="Lawal H.M."/>
            <person name="Felder M."/>
            <person name="Schilde C."/>
            <person name="Helps N.R."/>
            <person name="Tunggal B."/>
            <person name="Rivero F."/>
            <person name="John U."/>
            <person name="Schleicher M."/>
            <person name="Eichinger L."/>
            <person name="Platzer M."/>
            <person name="Noegel A.A."/>
            <person name="Schaap P."/>
            <person name="Gloeckner G."/>
        </authorList>
    </citation>
    <scope>NUCLEOTIDE SEQUENCE [LARGE SCALE GENOMIC DNA]</scope>
    <source>
        <strain evidence="3">ATCC 26659 / Pp 5 / PN500</strain>
    </source>
</reference>
<dbReference type="GeneID" id="31365018"/>
<name>D3BND2_HETP5</name>
<dbReference type="Proteomes" id="UP000001396">
    <property type="component" value="Unassembled WGS sequence"/>
</dbReference>
<dbReference type="OMA" id="ANASCAM"/>